<proteinExistence type="inferred from homology"/>
<organism evidence="5 6">
    <name type="scientific">Leptospira ilyithenensis</name>
    <dbReference type="NCBI Taxonomy" id="2484901"/>
    <lineage>
        <taxon>Bacteria</taxon>
        <taxon>Pseudomonadati</taxon>
        <taxon>Spirochaetota</taxon>
        <taxon>Spirochaetia</taxon>
        <taxon>Leptospirales</taxon>
        <taxon>Leptospiraceae</taxon>
        <taxon>Leptospira</taxon>
    </lineage>
</organism>
<keyword evidence="4" id="KW-0012">Acyltransferase</keyword>
<dbReference type="Gene3D" id="2.160.10.10">
    <property type="entry name" value="Hexapeptide repeat proteins"/>
    <property type="match status" value="1"/>
</dbReference>
<dbReference type="Proteomes" id="UP000298264">
    <property type="component" value="Unassembled WGS sequence"/>
</dbReference>
<dbReference type="OrthoDB" id="9801697at2"/>
<name>A0A4R9LKB5_9LEPT</name>
<comment type="similarity">
    <text evidence="1">Belongs to the transferase hexapeptide repeat family.</text>
</comment>
<dbReference type="EMBL" id="RQHV01000061">
    <property type="protein sequence ID" value="TGN08015.1"/>
    <property type="molecule type" value="Genomic_DNA"/>
</dbReference>
<dbReference type="InterPro" id="IPR011004">
    <property type="entry name" value="Trimer_LpxA-like_sf"/>
</dbReference>
<dbReference type="SUPFAM" id="SSF51161">
    <property type="entry name" value="Trimeric LpxA-like enzymes"/>
    <property type="match status" value="1"/>
</dbReference>
<dbReference type="RefSeq" id="WP_135764994.1">
    <property type="nucleotide sequence ID" value="NZ_RQHV01000061.1"/>
</dbReference>
<gene>
    <name evidence="5" type="ORF">EHS11_13840</name>
</gene>
<reference evidence="5" key="1">
    <citation type="journal article" date="2019" name="PLoS Negl. Trop. Dis.">
        <title>Revisiting the worldwide diversity of Leptospira species in the environment.</title>
        <authorList>
            <person name="Vincent A.T."/>
            <person name="Schiettekatte O."/>
            <person name="Bourhy P."/>
            <person name="Veyrier F.J."/>
            <person name="Picardeau M."/>
        </authorList>
    </citation>
    <scope>NUCLEOTIDE SEQUENCE [LARGE SCALE GENOMIC DNA]</scope>
    <source>
        <strain evidence="5">201400974</strain>
    </source>
</reference>
<dbReference type="Pfam" id="PF00132">
    <property type="entry name" value="Hexapep"/>
    <property type="match status" value="1"/>
</dbReference>
<keyword evidence="6" id="KW-1185">Reference proteome</keyword>
<dbReference type="InterPro" id="IPR018357">
    <property type="entry name" value="Hexapep_transf_CS"/>
</dbReference>
<accession>A0A4R9LKB5</accession>
<evidence type="ECO:0000313" key="5">
    <source>
        <dbReference type="EMBL" id="TGN08015.1"/>
    </source>
</evidence>
<dbReference type="GO" id="GO:0016746">
    <property type="term" value="F:acyltransferase activity"/>
    <property type="evidence" value="ECO:0007669"/>
    <property type="project" value="UniProtKB-KW"/>
</dbReference>
<evidence type="ECO:0000256" key="2">
    <source>
        <dbReference type="ARBA" id="ARBA00022679"/>
    </source>
</evidence>
<protein>
    <submittedName>
        <fullName evidence="5">Antibiotic acetyltransferase</fullName>
    </submittedName>
</protein>
<dbReference type="InterPro" id="IPR050179">
    <property type="entry name" value="Trans_hexapeptide_repeat"/>
</dbReference>
<comment type="caution">
    <text evidence="5">The sequence shown here is derived from an EMBL/GenBank/DDBJ whole genome shotgun (WGS) entry which is preliminary data.</text>
</comment>
<dbReference type="InterPro" id="IPR001451">
    <property type="entry name" value="Hexapep"/>
</dbReference>
<dbReference type="PROSITE" id="PS00101">
    <property type="entry name" value="HEXAPEP_TRANSFERASES"/>
    <property type="match status" value="1"/>
</dbReference>
<evidence type="ECO:0000256" key="3">
    <source>
        <dbReference type="ARBA" id="ARBA00022737"/>
    </source>
</evidence>
<evidence type="ECO:0000256" key="4">
    <source>
        <dbReference type="ARBA" id="ARBA00023315"/>
    </source>
</evidence>
<sequence length="336" mass="38308">MFRLLKYIPFANRFKSAFLNRIEFIVNKIIDSRNIRNTLPYNLELKGKLDPANFPFGIGCSIVIGENSSLCIGENCYVGRYVEIGPTEKISIGDFSSIQDRCVILGDVSIGRYCTFAPNIFISSGMHYYNYFPWMNIKDQDEYVSKTPEARAQHYSRPVIIEDDVWIGVNAVIMKGVKVGKGSVIGSSSVVVKDVPPYSVVAGVPATIIKKRLDFNPPEKIFWENDNDRPYFYEGFLVSNFEIDKYKNERGYAVKQTFAVALGSTNKNKIFIKLKKISESTVYLKYQDKTFLLESDFSLFEFSIHKHPEDLFYFELNSPDAQGTNCMVVVSEVYVV</sequence>
<evidence type="ECO:0000256" key="1">
    <source>
        <dbReference type="ARBA" id="ARBA00007274"/>
    </source>
</evidence>
<keyword evidence="3" id="KW-0677">Repeat</keyword>
<dbReference type="AlphaFoldDB" id="A0A4R9LKB5"/>
<dbReference type="PANTHER" id="PTHR43300">
    <property type="entry name" value="ACETYLTRANSFERASE"/>
    <property type="match status" value="1"/>
</dbReference>
<keyword evidence="2 5" id="KW-0808">Transferase</keyword>
<evidence type="ECO:0000313" key="6">
    <source>
        <dbReference type="Proteomes" id="UP000298264"/>
    </source>
</evidence>